<dbReference type="PANTHER" id="PTHR10668">
    <property type="entry name" value="PHYTOENE DEHYDROGENASE"/>
    <property type="match status" value="1"/>
</dbReference>
<dbReference type="InterPro" id="IPR002937">
    <property type="entry name" value="Amino_oxidase"/>
</dbReference>
<dbReference type="InterPro" id="IPR036188">
    <property type="entry name" value="FAD/NAD-bd_sf"/>
</dbReference>
<proteinExistence type="predicted"/>
<name>A0A6J6NGI0_9ZZZZ</name>
<dbReference type="SUPFAM" id="SSF51905">
    <property type="entry name" value="FAD/NAD(P)-binding domain"/>
    <property type="match status" value="1"/>
</dbReference>
<dbReference type="Pfam" id="PF01593">
    <property type="entry name" value="Amino_oxidase"/>
    <property type="match status" value="1"/>
</dbReference>
<protein>
    <recommendedName>
        <fullName evidence="4">Pyridine nucleotide-disulfide oxidoreductase domain-containing protein 2</fullName>
    </recommendedName>
</protein>
<dbReference type="PANTHER" id="PTHR10668:SF103">
    <property type="entry name" value="PYRIDINE NUCLEOTIDE-DISULFIDE OXIDOREDUCTASE DOMAIN-CONTAINING PROTEIN 2"/>
    <property type="match status" value="1"/>
</dbReference>
<evidence type="ECO:0000256" key="3">
    <source>
        <dbReference type="ARBA" id="ARBA00038825"/>
    </source>
</evidence>
<dbReference type="GO" id="GO:0005759">
    <property type="term" value="C:mitochondrial matrix"/>
    <property type="evidence" value="ECO:0007669"/>
    <property type="project" value="UniProtKB-SubCell"/>
</dbReference>
<evidence type="ECO:0000256" key="1">
    <source>
        <dbReference type="ARBA" id="ARBA00004305"/>
    </source>
</evidence>
<dbReference type="EMBL" id="CAEZXM010000064">
    <property type="protein sequence ID" value="CAB4685449.1"/>
    <property type="molecule type" value="Genomic_DNA"/>
</dbReference>
<comment type="subunit">
    <text evidence="3">Interacts with COX5B; this interaction may contribute to localize PYROXD2 to the inner face of the inner mitochondrial membrane.</text>
</comment>
<sequence length="405" mass="43562">MQALHPGEVEGYRRYLKAAIPAVKLLFDAANDPPSLSGLARKALEHRMRGVATMLRWSRMSAADIMRSFFSTEALRSPGLLVGPMVWGISPEFAGSGLGALTYALRHVANVGRPVGGSGAVPESILSVFLSHGGQLRLSSAVSTITCDNTGVTGVTLSDGSHIRSSVVVSACDPQRTFVEWLTGAPTQADDLIARWRAMPHSQGYESKIDAVATSVPQYRNLDARVFDSLGIDPAACTAAIAPSLAEMHRGYELMGRGEILQRPGLLVNVPSLLDPTMAPPGKHVFSLEAIYTPYDFTGGWTSRDEPVRWLRQYSTVVHEGFTDSITDWRAMTPATYEREFHLPAGHATSFAGGPLSAIRNKNPELTRYETPVTGLYLTGAATFPGAGVWGASGRNTAMVVLQNH</sequence>
<evidence type="ECO:0000313" key="6">
    <source>
        <dbReference type="EMBL" id="CAB4685449.1"/>
    </source>
</evidence>
<dbReference type="GO" id="GO:0016491">
    <property type="term" value="F:oxidoreductase activity"/>
    <property type="evidence" value="ECO:0007669"/>
    <property type="project" value="InterPro"/>
</dbReference>
<dbReference type="Gene3D" id="3.50.50.60">
    <property type="entry name" value="FAD/NAD(P)-binding domain"/>
    <property type="match status" value="1"/>
</dbReference>
<organism evidence="6">
    <name type="scientific">freshwater metagenome</name>
    <dbReference type="NCBI Taxonomy" id="449393"/>
    <lineage>
        <taxon>unclassified sequences</taxon>
        <taxon>metagenomes</taxon>
        <taxon>ecological metagenomes</taxon>
    </lineage>
</organism>
<evidence type="ECO:0000256" key="2">
    <source>
        <dbReference type="ARBA" id="ARBA00037217"/>
    </source>
</evidence>
<gene>
    <name evidence="6" type="ORF">UFOPK2366_00463</name>
</gene>
<accession>A0A6J6NGI0</accession>
<comment type="function">
    <text evidence="2">Probable oxidoreductase that may play a role as regulator of mitochondrial function.</text>
</comment>
<dbReference type="AlphaFoldDB" id="A0A6J6NGI0"/>
<reference evidence="6" key="1">
    <citation type="submission" date="2020-05" db="EMBL/GenBank/DDBJ databases">
        <authorList>
            <person name="Chiriac C."/>
            <person name="Salcher M."/>
            <person name="Ghai R."/>
            <person name="Kavagutti S V."/>
        </authorList>
    </citation>
    <scope>NUCLEOTIDE SEQUENCE</scope>
</reference>
<comment type="subcellular location">
    <subcellularLocation>
        <location evidence="1">Mitochondrion matrix</location>
    </subcellularLocation>
</comment>
<evidence type="ECO:0000259" key="5">
    <source>
        <dbReference type="Pfam" id="PF01593"/>
    </source>
</evidence>
<feature type="domain" description="Amine oxidase" evidence="5">
    <location>
        <begin position="67"/>
        <end position="174"/>
    </location>
</feature>
<evidence type="ECO:0000256" key="4">
    <source>
        <dbReference type="ARBA" id="ARBA00040298"/>
    </source>
</evidence>